<dbReference type="EMBL" id="ALBS01000170">
    <property type="protein sequence ID" value="EJT49511.1"/>
    <property type="molecule type" value="Genomic_DNA"/>
</dbReference>
<dbReference type="Gene3D" id="2.30.40.10">
    <property type="entry name" value="Urease, subunit C, domain 1"/>
    <property type="match status" value="1"/>
</dbReference>
<dbReference type="InterPro" id="IPR033932">
    <property type="entry name" value="YtcJ-like"/>
</dbReference>
<dbReference type="Proteomes" id="UP000002748">
    <property type="component" value="Unassembled WGS sequence"/>
</dbReference>
<dbReference type="Gene3D" id="3.20.20.140">
    <property type="entry name" value="Metal-dependent hydrolases"/>
    <property type="match status" value="1"/>
</dbReference>
<reference evidence="2 3" key="1">
    <citation type="journal article" date="2012" name="Eukaryot. Cell">
        <title>Draft genome sequence of CBS 2479, the standard type strain of Trichosporon asahii.</title>
        <authorList>
            <person name="Yang R.Y."/>
            <person name="Li H.T."/>
            <person name="Zhu H."/>
            <person name="Zhou G.P."/>
            <person name="Wang M."/>
            <person name="Wang L."/>
        </authorList>
    </citation>
    <scope>NUCLEOTIDE SEQUENCE [LARGE SCALE GENOMIC DNA]</scope>
    <source>
        <strain evidence="3">ATCC 90039 / CBS 2479 / JCM 2466 / KCTC 7840 / NCYC 2677 / UAMH 7654</strain>
    </source>
</reference>
<accession>J5T748</accession>
<dbReference type="VEuPathDB" id="FungiDB:A1Q1_01415"/>
<dbReference type="InterPro" id="IPR032466">
    <property type="entry name" value="Metal_Hydrolase"/>
</dbReference>
<dbReference type="Gene3D" id="3.10.310.70">
    <property type="match status" value="1"/>
</dbReference>
<dbReference type="SUPFAM" id="SSF51338">
    <property type="entry name" value="Composite domain of metallo-dependent hydrolases"/>
    <property type="match status" value="1"/>
</dbReference>
<organism evidence="2 3">
    <name type="scientific">Trichosporon asahii var. asahii (strain ATCC 90039 / CBS 2479 / JCM 2466 / KCTC 7840 / NBRC 103889/ NCYC 2677 / UAMH 7654)</name>
    <name type="common">Yeast</name>
    <dbReference type="NCBI Taxonomy" id="1186058"/>
    <lineage>
        <taxon>Eukaryota</taxon>
        <taxon>Fungi</taxon>
        <taxon>Dikarya</taxon>
        <taxon>Basidiomycota</taxon>
        <taxon>Agaricomycotina</taxon>
        <taxon>Tremellomycetes</taxon>
        <taxon>Trichosporonales</taxon>
        <taxon>Trichosporonaceae</taxon>
        <taxon>Trichosporon</taxon>
    </lineage>
</organism>
<sequence>MGVKILKNGKIFTSTDNKQCEALVVDGERITFVGSSADAAKHAGALGGALTKVDCLGKNIQQVQEAIKKRRAEQPNAKMVLGCQFQYDALGCMPHKKYLDEVAPDFPVIIDSSSLHTSWVNSAALKAMGIDNSTPNPQGGEWVRDENGELTGYVKETPVMETVWPYLVRETSDAERVTMLKSVFDAYLATGVTGAVDLATVPEDLTALEGAVRDYGGRLPIRIACHWLMRPGGTREQRLEQVRTAAAHRERLAHLAPWLTIAGIKIVSDGVIDSCTAYLSEPYPNGATPGPIWPSDELAEVVQLADELGMQVACHAIGDAAVAQALDVFEAAAEKNGPKERRHRIEHLELVSEDSIKRLAKAGVIASMQPVHADPVKVVNWCDVLNHDHRCDRMFPWREFEDENANVAFGSDAPTAPYHPLPNMYTATTHKSAIDPNRPDPTTEREKNLARLCVSLETSIKYYTAGAAFAMRTDDQAGTLAPGKSADFCVLDIDPWVQGLDSLRKAQRGVAETWVAGERVWKKE</sequence>
<dbReference type="SUPFAM" id="SSF51556">
    <property type="entry name" value="Metallo-dependent hydrolases"/>
    <property type="match status" value="1"/>
</dbReference>
<gene>
    <name evidence="2" type="ORF">A1Q1_01415</name>
</gene>
<dbReference type="PANTHER" id="PTHR22642:SF20">
    <property type="entry name" value="AMIDOHYDROLASE 3 DOMAIN-CONTAINING PROTEIN"/>
    <property type="match status" value="1"/>
</dbReference>
<comment type="caution">
    <text evidence="2">The sequence shown here is derived from an EMBL/GenBank/DDBJ whole genome shotgun (WGS) entry which is preliminary data.</text>
</comment>
<dbReference type="Pfam" id="PF07969">
    <property type="entry name" value="Amidohydro_3"/>
    <property type="match status" value="1"/>
</dbReference>
<feature type="domain" description="Amidohydrolase 3" evidence="1">
    <location>
        <begin position="58"/>
        <end position="520"/>
    </location>
</feature>
<dbReference type="PANTHER" id="PTHR22642">
    <property type="entry name" value="IMIDAZOLONEPROPIONASE"/>
    <property type="match status" value="1"/>
</dbReference>
<dbReference type="RefSeq" id="XP_014179929.1">
    <property type="nucleotide sequence ID" value="XM_014324454.1"/>
</dbReference>
<name>J5T748_TRIAS</name>
<dbReference type="AlphaFoldDB" id="J5T748"/>
<dbReference type="InterPro" id="IPR011059">
    <property type="entry name" value="Metal-dep_hydrolase_composite"/>
</dbReference>
<dbReference type="KEGG" id="tasa:A1Q1_01415"/>
<dbReference type="GO" id="GO:0016810">
    <property type="term" value="F:hydrolase activity, acting on carbon-nitrogen (but not peptide) bonds"/>
    <property type="evidence" value="ECO:0007669"/>
    <property type="project" value="InterPro"/>
</dbReference>
<dbReference type="HOGENOM" id="CLU_009942_5_0_1"/>
<evidence type="ECO:0000313" key="2">
    <source>
        <dbReference type="EMBL" id="EJT49511.1"/>
    </source>
</evidence>
<dbReference type="OrthoDB" id="3501663at2759"/>
<dbReference type="CDD" id="cd01300">
    <property type="entry name" value="YtcJ_like"/>
    <property type="match status" value="1"/>
</dbReference>
<keyword evidence="2" id="KW-0378">Hydrolase</keyword>
<dbReference type="InterPro" id="IPR013108">
    <property type="entry name" value="Amidohydro_3"/>
</dbReference>
<proteinExistence type="predicted"/>
<evidence type="ECO:0000313" key="3">
    <source>
        <dbReference type="Proteomes" id="UP000002748"/>
    </source>
</evidence>
<protein>
    <submittedName>
        <fullName evidence="2">Hydrolase</fullName>
    </submittedName>
</protein>
<evidence type="ECO:0000259" key="1">
    <source>
        <dbReference type="Pfam" id="PF07969"/>
    </source>
</evidence>
<dbReference type="GeneID" id="25984929"/>